<dbReference type="AlphaFoldDB" id="A0A1R0ZL53"/>
<name>A0A1R0ZL53_9BACL</name>
<dbReference type="OrthoDB" id="63946at2"/>
<comment type="caution">
    <text evidence="7">The sequence shown here is derived from an EMBL/GenBank/DDBJ whole genome shotgun (WGS) entry which is preliminary data.</text>
</comment>
<dbReference type="Proteomes" id="UP000187425">
    <property type="component" value="Unassembled WGS sequence"/>
</dbReference>
<dbReference type="Gene3D" id="3.40.50.1980">
    <property type="entry name" value="Nitrogenase molybdenum iron protein domain"/>
    <property type="match status" value="2"/>
</dbReference>
<dbReference type="PANTHER" id="PTHR30532">
    <property type="entry name" value="IRON III DICITRATE-BINDING PERIPLASMIC PROTEIN"/>
    <property type="match status" value="1"/>
</dbReference>
<protein>
    <submittedName>
        <fullName evidence="7">ABC transporter</fullName>
    </submittedName>
</protein>
<dbReference type="Pfam" id="PF01497">
    <property type="entry name" value="Peripla_BP_2"/>
    <property type="match status" value="1"/>
</dbReference>
<evidence type="ECO:0000313" key="7">
    <source>
        <dbReference type="EMBL" id="OME72496.1"/>
    </source>
</evidence>
<evidence type="ECO:0000256" key="5">
    <source>
        <dbReference type="SAM" id="SignalP"/>
    </source>
</evidence>
<evidence type="ECO:0000259" key="6">
    <source>
        <dbReference type="PROSITE" id="PS50983"/>
    </source>
</evidence>
<accession>A0A1R0ZL53</accession>
<dbReference type="EMBL" id="MPTW01000003">
    <property type="protein sequence ID" value="OME72496.1"/>
    <property type="molecule type" value="Genomic_DNA"/>
</dbReference>
<evidence type="ECO:0000256" key="4">
    <source>
        <dbReference type="ARBA" id="ARBA00022729"/>
    </source>
</evidence>
<feature type="chain" id="PRO_5039077063" evidence="5">
    <location>
        <begin position="18"/>
        <end position="321"/>
    </location>
</feature>
<evidence type="ECO:0000256" key="3">
    <source>
        <dbReference type="ARBA" id="ARBA00022448"/>
    </source>
</evidence>
<comment type="subcellular location">
    <subcellularLocation>
        <location evidence="1">Cell envelope</location>
    </subcellularLocation>
</comment>
<comment type="similarity">
    <text evidence="2">Belongs to the bacterial solute-binding protein 8 family.</text>
</comment>
<keyword evidence="3" id="KW-0813">Transport</keyword>
<evidence type="ECO:0000256" key="1">
    <source>
        <dbReference type="ARBA" id="ARBA00004196"/>
    </source>
</evidence>
<feature type="domain" description="Fe/B12 periplasmic-binding" evidence="6">
    <location>
        <begin position="60"/>
        <end position="321"/>
    </location>
</feature>
<dbReference type="PROSITE" id="PS50983">
    <property type="entry name" value="FE_B12_PBP"/>
    <property type="match status" value="1"/>
</dbReference>
<dbReference type="PANTHER" id="PTHR30532:SF28">
    <property type="entry name" value="PETROBACTIN-BINDING PROTEIN YCLQ"/>
    <property type="match status" value="1"/>
</dbReference>
<reference evidence="7 8" key="1">
    <citation type="submission" date="2016-11" db="EMBL/GenBank/DDBJ databases">
        <title>Paenibacillus species isolates.</title>
        <authorList>
            <person name="Beno S.M."/>
        </authorList>
    </citation>
    <scope>NUCLEOTIDE SEQUENCE [LARGE SCALE GENOMIC DNA]</scope>
    <source>
        <strain evidence="7 8">FSL H7-0443</strain>
    </source>
</reference>
<dbReference type="InterPro" id="IPR051313">
    <property type="entry name" value="Bact_iron-sidero_bind"/>
</dbReference>
<gene>
    <name evidence="7" type="ORF">BSK65_08790</name>
</gene>
<evidence type="ECO:0000256" key="2">
    <source>
        <dbReference type="ARBA" id="ARBA00008814"/>
    </source>
</evidence>
<dbReference type="SUPFAM" id="SSF53807">
    <property type="entry name" value="Helical backbone' metal receptor"/>
    <property type="match status" value="1"/>
</dbReference>
<dbReference type="CDD" id="cd01140">
    <property type="entry name" value="FatB"/>
    <property type="match status" value="1"/>
</dbReference>
<feature type="signal peptide" evidence="5">
    <location>
        <begin position="1"/>
        <end position="17"/>
    </location>
</feature>
<proteinExistence type="inferred from homology"/>
<dbReference type="GO" id="GO:1901678">
    <property type="term" value="P:iron coordination entity transport"/>
    <property type="evidence" value="ECO:0007669"/>
    <property type="project" value="UniProtKB-ARBA"/>
</dbReference>
<evidence type="ECO:0000313" key="8">
    <source>
        <dbReference type="Proteomes" id="UP000187425"/>
    </source>
</evidence>
<dbReference type="InterPro" id="IPR033870">
    <property type="entry name" value="FatB"/>
</dbReference>
<sequence length="321" mass="34571">MTVFLAVILAACGSNNAATSDNNTAAAGNTEANTAPNTESKELTIKHELGEITIKTNPQKVVVFDFGTLDTLDKLGVEVTGVPQSNVPSYLSKYSDAKYENVGGLKEPDFEKINSLSPDLIIISGRQQDSYDEFSKIAPTLYVAVDNANYMESFTKNVKTLGQIFGKEAEVEAELATITDSVKALNEKAKADGKKSLIILANEGKISAYGSGSRFGIIHDVFGFAQADDKIEVSTHGQSVSYEYVADKNPDYLFVVDRDAAVKSDGSKSGSAKDAVENDLVKNTNAFKNGKIIYLDPNYWYLSGGGLISVSEMLKEVEVVL</sequence>
<keyword evidence="4 5" id="KW-0732">Signal</keyword>
<dbReference type="InterPro" id="IPR002491">
    <property type="entry name" value="ABC_transptr_periplasmic_BD"/>
</dbReference>
<organism evidence="7 8">
    <name type="scientific">Paenibacillus odorifer</name>
    <dbReference type="NCBI Taxonomy" id="189426"/>
    <lineage>
        <taxon>Bacteria</taxon>
        <taxon>Bacillati</taxon>
        <taxon>Bacillota</taxon>
        <taxon>Bacilli</taxon>
        <taxon>Bacillales</taxon>
        <taxon>Paenibacillaceae</taxon>
        <taxon>Paenibacillus</taxon>
    </lineage>
</organism>
<dbReference type="GO" id="GO:0030288">
    <property type="term" value="C:outer membrane-bounded periplasmic space"/>
    <property type="evidence" value="ECO:0007669"/>
    <property type="project" value="TreeGrafter"/>
</dbReference>